<name>A0A9X3C174_9MYCO</name>
<keyword evidence="2" id="KW-1133">Transmembrane helix</keyword>
<comment type="caution">
    <text evidence="3">The sequence shown here is derived from an EMBL/GenBank/DDBJ whole genome shotgun (WGS) entry which is preliminary data.</text>
</comment>
<feature type="transmembrane region" description="Helical" evidence="2">
    <location>
        <begin position="62"/>
        <end position="79"/>
    </location>
</feature>
<keyword evidence="4" id="KW-1185">Reference proteome</keyword>
<protein>
    <submittedName>
        <fullName evidence="3">Uncharacterized protein</fullName>
    </submittedName>
</protein>
<accession>A0A9X3C174</accession>
<evidence type="ECO:0000313" key="3">
    <source>
        <dbReference type="EMBL" id="MCV7421163.1"/>
    </source>
</evidence>
<keyword evidence="2" id="KW-0812">Transmembrane</keyword>
<feature type="region of interest" description="Disordered" evidence="1">
    <location>
        <begin position="90"/>
        <end position="110"/>
    </location>
</feature>
<dbReference type="Proteomes" id="UP001141629">
    <property type="component" value="Unassembled WGS sequence"/>
</dbReference>
<evidence type="ECO:0000256" key="2">
    <source>
        <dbReference type="SAM" id="Phobius"/>
    </source>
</evidence>
<reference evidence="3" key="2">
    <citation type="journal article" date="2022" name="BMC Genomics">
        <title>Comparative genome analysis of mycobacteria focusing on tRNA and non-coding RNA.</title>
        <authorList>
            <person name="Behra P.R.K."/>
            <person name="Pettersson B.M.F."/>
            <person name="Ramesh M."/>
            <person name="Das S."/>
            <person name="Dasgupta S."/>
            <person name="Kirsebom L.A."/>
        </authorList>
    </citation>
    <scope>NUCLEOTIDE SEQUENCE</scope>
    <source>
        <strain evidence="3">DSM 44838</strain>
    </source>
</reference>
<sequence>MSTLSTSLFYGGLGILVVGLLLPGWDTATLPRRAVKRRIYWGATLVALPVLFAAGWPDVQSSLAFTAMACVLMGGWAYFRTPNIKVGGRIITADPSHREPDPTPRGGGRP</sequence>
<dbReference type="EMBL" id="JACKVK010000008">
    <property type="protein sequence ID" value="MCV7421163.1"/>
    <property type="molecule type" value="Genomic_DNA"/>
</dbReference>
<feature type="transmembrane region" description="Helical" evidence="2">
    <location>
        <begin position="6"/>
        <end position="27"/>
    </location>
</feature>
<organism evidence="3 4">
    <name type="scientific">Mycobacterium yunnanensis</name>
    <dbReference type="NCBI Taxonomy" id="368477"/>
    <lineage>
        <taxon>Bacteria</taxon>
        <taxon>Bacillati</taxon>
        <taxon>Actinomycetota</taxon>
        <taxon>Actinomycetes</taxon>
        <taxon>Mycobacteriales</taxon>
        <taxon>Mycobacteriaceae</taxon>
        <taxon>Mycobacterium</taxon>
    </lineage>
</organism>
<dbReference type="RefSeq" id="WP_263995944.1">
    <property type="nucleotide sequence ID" value="NZ_JACKVK010000008.1"/>
</dbReference>
<gene>
    <name evidence="3" type="ORF">H7K45_11485</name>
</gene>
<proteinExistence type="predicted"/>
<reference evidence="3" key="1">
    <citation type="submission" date="2020-07" db="EMBL/GenBank/DDBJ databases">
        <authorList>
            <person name="Pettersson B.M.F."/>
            <person name="Behra P.R.K."/>
            <person name="Ramesh M."/>
            <person name="Das S."/>
            <person name="Dasgupta S."/>
            <person name="Kirsebom L.A."/>
        </authorList>
    </citation>
    <scope>NUCLEOTIDE SEQUENCE</scope>
    <source>
        <strain evidence="3">DSM 44838</strain>
    </source>
</reference>
<keyword evidence="2" id="KW-0472">Membrane</keyword>
<dbReference type="AlphaFoldDB" id="A0A9X3C174"/>
<evidence type="ECO:0000256" key="1">
    <source>
        <dbReference type="SAM" id="MobiDB-lite"/>
    </source>
</evidence>
<evidence type="ECO:0000313" key="4">
    <source>
        <dbReference type="Proteomes" id="UP001141629"/>
    </source>
</evidence>
<feature type="transmembrane region" description="Helical" evidence="2">
    <location>
        <begin position="39"/>
        <end position="56"/>
    </location>
</feature>